<evidence type="ECO:0000313" key="6">
    <source>
        <dbReference type="Proteomes" id="UP001208570"/>
    </source>
</evidence>
<dbReference type="InterPro" id="IPR025110">
    <property type="entry name" value="AMP-bd_C"/>
</dbReference>
<dbReference type="SUPFAM" id="SSF56801">
    <property type="entry name" value="Acetyl-CoA synthetase-like"/>
    <property type="match status" value="1"/>
</dbReference>
<evidence type="ECO:0000256" key="2">
    <source>
        <dbReference type="ARBA" id="ARBA00022598"/>
    </source>
</evidence>
<dbReference type="InterPro" id="IPR000873">
    <property type="entry name" value="AMP-dep_synth/lig_dom"/>
</dbReference>
<dbReference type="GO" id="GO:0016405">
    <property type="term" value="F:CoA-ligase activity"/>
    <property type="evidence" value="ECO:0007669"/>
    <property type="project" value="TreeGrafter"/>
</dbReference>
<dbReference type="PANTHER" id="PTHR24096:SF149">
    <property type="entry name" value="AMP-BINDING DOMAIN-CONTAINING PROTEIN-RELATED"/>
    <property type="match status" value="1"/>
</dbReference>
<evidence type="ECO:0000259" key="4">
    <source>
        <dbReference type="Pfam" id="PF13193"/>
    </source>
</evidence>
<comment type="similarity">
    <text evidence="1">Belongs to the ATP-dependent AMP-binding enzyme family.</text>
</comment>
<proteinExistence type="inferred from homology"/>
<dbReference type="Gene3D" id="2.30.38.10">
    <property type="entry name" value="Luciferase, Domain 3"/>
    <property type="match status" value="1"/>
</dbReference>
<protein>
    <submittedName>
        <fullName evidence="5">Uncharacterized protein</fullName>
    </submittedName>
</protein>
<organism evidence="5 6">
    <name type="scientific">Paralvinella palmiformis</name>
    <dbReference type="NCBI Taxonomy" id="53620"/>
    <lineage>
        <taxon>Eukaryota</taxon>
        <taxon>Metazoa</taxon>
        <taxon>Spiralia</taxon>
        <taxon>Lophotrochozoa</taxon>
        <taxon>Annelida</taxon>
        <taxon>Polychaeta</taxon>
        <taxon>Sedentaria</taxon>
        <taxon>Canalipalpata</taxon>
        <taxon>Terebellida</taxon>
        <taxon>Terebelliformia</taxon>
        <taxon>Alvinellidae</taxon>
        <taxon>Paralvinella</taxon>
    </lineage>
</organism>
<dbReference type="PANTHER" id="PTHR24096">
    <property type="entry name" value="LONG-CHAIN-FATTY-ACID--COA LIGASE"/>
    <property type="match status" value="1"/>
</dbReference>
<dbReference type="Pfam" id="PF00501">
    <property type="entry name" value="AMP-binding"/>
    <property type="match status" value="1"/>
</dbReference>
<comment type="caution">
    <text evidence="5">The sequence shown here is derived from an EMBL/GenBank/DDBJ whole genome shotgun (WGS) entry which is preliminary data.</text>
</comment>
<keyword evidence="2" id="KW-0436">Ligase</keyword>
<dbReference type="InterPro" id="IPR045851">
    <property type="entry name" value="AMP-bd_C_sf"/>
</dbReference>
<evidence type="ECO:0000259" key="3">
    <source>
        <dbReference type="Pfam" id="PF00501"/>
    </source>
</evidence>
<name>A0AAD9ITD2_9ANNE</name>
<sequence>MDVFVIMLGYGMTELTMASHINPRFHRKSHTVGVVTPNTRFKVRDLKTNHSLPAYKEGEICVKGAQMMKGYFKNDKATSETIIDGWLHTGDVGYYDEDGYTVITDRIKELIKVKGLQVAPAELENLLLTHPAVQDVAVIGKPDGMAGELPRAYVVLKSGVKATEEDIANYVKEAPPKNKLSIQHQPSIGHIVYFVLHILLAPYHGQTS</sequence>
<dbReference type="Pfam" id="PF13193">
    <property type="entry name" value="AMP-binding_C"/>
    <property type="match status" value="1"/>
</dbReference>
<feature type="domain" description="AMP-binding enzyme C-terminal" evidence="4">
    <location>
        <begin position="122"/>
        <end position="174"/>
    </location>
</feature>
<feature type="domain" description="AMP-dependent synthetase/ligase" evidence="3">
    <location>
        <begin position="6"/>
        <end position="72"/>
    </location>
</feature>
<evidence type="ECO:0000256" key="1">
    <source>
        <dbReference type="ARBA" id="ARBA00006432"/>
    </source>
</evidence>
<gene>
    <name evidence="5" type="ORF">LSH36_1425g00001</name>
</gene>
<reference evidence="5" key="1">
    <citation type="journal article" date="2023" name="Mol. Biol. Evol.">
        <title>Third-Generation Sequencing Reveals the Adaptive Role of the Epigenome in Three Deep-Sea Polychaetes.</title>
        <authorList>
            <person name="Perez M."/>
            <person name="Aroh O."/>
            <person name="Sun Y."/>
            <person name="Lan Y."/>
            <person name="Juniper S.K."/>
            <person name="Young C.R."/>
            <person name="Angers B."/>
            <person name="Qian P.Y."/>
        </authorList>
    </citation>
    <scope>NUCLEOTIDE SEQUENCE</scope>
    <source>
        <strain evidence="5">P08H-3</strain>
    </source>
</reference>
<dbReference type="Proteomes" id="UP001208570">
    <property type="component" value="Unassembled WGS sequence"/>
</dbReference>
<dbReference type="Gene3D" id="3.40.50.980">
    <property type="match status" value="1"/>
</dbReference>
<dbReference type="AlphaFoldDB" id="A0AAD9ITD2"/>
<dbReference type="Gene3D" id="3.30.300.30">
    <property type="match status" value="1"/>
</dbReference>
<accession>A0AAD9ITD2</accession>
<keyword evidence="6" id="KW-1185">Reference proteome</keyword>
<evidence type="ECO:0000313" key="5">
    <source>
        <dbReference type="EMBL" id="KAK2140241.1"/>
    </source>
</evidence>
<dbReference type="EMBL" id="JAODUP010001424">
    <property type="protein sequence ID" value="KAK2140241.1"/>
    <property type="molecule type" value="Genomic_DNA"/>
</dbReference>